<dbReference type="Proteomes" id="UP001373714">
    <property type="component" value="Unassembled WGS sequence"/>
</dbReference>
<name>A0AAV9TYI5_9PEZI</name>
<dbReference type="EMBL" id="JAVHNS010000018">
    <property type="protein sequence ID" value="KAK6331370.1"/>
    <property type="molecule type" value="Genomic_DNA"/>
</dbReference>
<gene>
    <name evidence="2" type="ORF">TWF730_004452</name>
</gene>
<evidence type="ECO:0000313" key="2">
    <source>
        <dbReference type="EMBL" id="KAK6331370.1"/>
    </source>
</evidence>
<sequence length="781" mass="89378">MELGVVEPQPAKTSRPYHKLKDLEQYKSFVLQKHGAGMRQKAILLALKSEIGVDIEPHRLKRMLDKWGASKRNLTKKRKAHIQKVVVERRRGKKTDPQVTLGRTNRSRVLTQDDIDEIVNMEDLEDVKPNADGMELCTPSSSPDQCETTMAAPPKIHIYDEDSHSDGDGSWEPYSNTDRNEVLEDVSTGTISEGTIEGEEGEEEEAPELESDQESAGSNPRESIEQLQRVITAQIKALGIQEDEEIDILDDFLEADSAEMEDIEGLVYDSSDSEEIYWKDPLLQWYSRRYVGRYYHYINMWKNIGRAVVRSLRDYLAKGIPFDDAAERASAEAGEEYGVLLPYKAWKTILQMCDDCPCPFHEDRHKRDEEEGMHILSYIEDLLEAVMEHPSFSMENLIAHWDYEFTDSIIHLPRLIREYGVRSFFTALCLRYIYDMLAWYNFGFFGDALSPLACCSLRNFERIGMGLNTLSWSQFYLKLTRCKERDRLFERLRLHYGVSHPILVQMEIDSAIDLIKQKHSKSPAGRKTLTGLVSKISSDLEYCSRNFSAVYTSDMLMNLTELLGLLPASDAMKFESFLQDRISSSGGFTGSESVGASFYAAAHCTSGLGIAYAQAENYSRSLEMLFRAYGMMAQDTTPAYQVRLVTLLQEICWVVDIRGPVLYLSLQPMLVDFQKHISKNRKSANWKQIQVFRRLCAKYEACRKEYLKEEYSNILTHRSARRSVTPDLQLHFYYESVESWMYSQGVYDIPDPMNLGGQIMEIDSAETGADIPMGDSIKVES</sequence>
<feature type="compositionally biased region" description="Acidic residues" evidence="1">
    <location>
        <begin position="196"/>
        <end position="213"/>
    </location>
</feature>
<feature type="compositionally biased region" description="Polar residues" evidence="1">
    <location>
        <begin position="214"/>
        <end position="223"/>
    </location>
</feature>
<accession>A0AAV9TYI5</accession>
<evidence type="ECO:0000313" key="3">
    <source>
        <dbReference type="Proteomes" id="UP001373714"/>
    </source>
</evidence>
<dbReference type="AlphaFoldDB" id="A0AAV9TYI5"/>
<protein>
    <recommendedName>
        <fullName evidence="4">Clr5 domain-containing protein</fullName>
    </recommendedName>
</protein>
<organism evidence="2 3">
    <name type="scientific">Orbilia blumenaviensis</name>
    <dbReference type="NCBI Taxonomy" id="1796055"/>
    <lineage>
        <taxon>Eukaryota</taxon>
        <taxon>Fungi</taxon>
        <taxon>Dikarya</taxon>
        <taxon>Ascomycota</taxon>
        <taxon>Pezizomycotina</taxon>
        <taxon>Orbiliomycetes</taxon>
        <taxon>Orbiliales</taxon>
        <taxon>Orbiliaceae</taxon>
        <taxon>Orbilia</taxon>
    </lineage>
</organism>
<feature type="region of interest" description="Disordered" evidence="1">
    <location>
        <begin position="158"/>
        <end position="223"/>
    </location>
</feature>
<feature type="compositionally biased region" description="Basic and acidic residues" evidence="1">
    <location>
        <begin position="158"/>
        <end position="167"/>
    </location>
</feature>
<keyword evidence="3" id="KW-1185">Reference proteome</keyword>
<evidence type="ECO:0000256" key="1">
    <source>
        <dbReference type="SAM" id="MobiDB-lite"/>
    </source>
</evidence>
<comment type="caution">
    <text evidence="2">The sequence shown here is derived from an EMBL/GenBank/DDBJ whole genome shotgun (WGS) entry which is preliminary data.</text>
</comment>
<evidence type="ECO:0008006" key="4">
    <source>
        <dbReference type="Google" id="ProtNLM"/>
    </source>
</evidence>
<reference evidence="2 3" key="1">
    <citation type="submission" date="2019-10" db="EMBL/GenBank/DDBJ databases">
        <authorList>
            <person name="Palmer J.M."/>
        </authorList>
    </citation>
    <scope>NUCLEOTIDE SEQUENCE [LARGE SCALE GENOMIC DNA]</scope>
    <source>
        <strain evidence="2 3">TWF730</strain>
    </source>
</reference>
<proteinExistence type="predicted"/>